<dbReference type="PRINTS" id="PR00412">
    <property type="entry name" value="EPOXHYDRLASE"/>
</dbReference>
<dbReference type="InterPro" id="IPR050266">
    <property type="entry name" value="AB_hydrolase_sf"/>
</dbReference>
<dbReference type="PRINTS" id="PR00111">
    <property type="entry name" value="ABHYDROLASE"/>
</dbReference>
<proteinExistence type="predicted"/>
<dbReference type="GO" id="GO:0003824">
    <property type="term" value="F:catalytic activity"/>
    <property type="evidence" value="ECO:0007669"/>
    <property type="project" value="InterPro"/>
</dbReference>
<organism evidence="2 3">
    <name type="scientific">Yoonia maricola</name>
    <dbReference type="NCBI Taxonomy" id="420999"/>
    <lineage>
        <taxon>Bacteria</taxon>
        <taxon>Pseudomonadati</taxon>
        <taxon>Pseudomonadota</taxon>
        <taxon>Alphaproteobacteria</taxon>
        <taxon>Rhodobacterales</taxon>
        <taxon>Paracoccaceae</taxon>
        <taxon>Yoonia</taxon>
    </lineage>
</organism>
<evidence type="ECO:0000313" key="3">
    <source>
        <dbReference type="Proteomes" id="UP000228531"/>
    </source>
</evidence>
<dbReference type="PANTHER" id="PTHR43798">
    <property type="entry name" value="MONOACYLGLYCEROL LIPASE"/>
    <property type="match status" value="1"/>
</dbReference>
<dbReference type="SUPFAM" id="SSF53474">
    <property type="entry name" value="alpha/beta-Hydrolases"/>
    <property type="match status" value="1"/>
</dbReference>
<dbReference type="EMBL" id="PGTY01000002">
    <property type="protein sequence ID" value="PJI86395.1"/>
    <property type="molecule type" value="Genomic_DNA"/>
</dbReference>
<evidence type="ECO:0000259" key="1">
    <source>
        <dbReference type="Pfam" id="PF00561"/>
    </source>
</evidence>
<comment type="caution">
    <text evidence="2">The sequence shown here is derived from an EMBL/GenBank/DDBJ whole genome shotgun (WGS) entry which is preliminary data.</text>
</comment>
<feature type="domain" description="AB hydrolase-1" evidence="1">
    <location>
        <begin position="25"/>
        <end position="259"/>
    </location>
</feature>
<dbReference type="OrthoDB" id="9804723at2"/>
<dbReference type="Gene3D" id="3.40.50.1820">
    <property type="entry name" value="alpha/beta hydrolase"/>
    <property type="match status" value="1"/>
</dbReference>
<keyword evidence="3" id="KW-1185">Reference proteome</keyword>
<reference evidence="2 3" key="1">
    <citation type="submission" date="2017-11" db="EMBL/GenBank/DDBJ databases">
        <title>Genomic Encyclopedia of Archaeal and Bacterial Type Strains, Phase II (KMG-II): From Individual Species to Whole Genera.</title>
        <authorList>
            <person name="Goeker M."/>
        </authorList>
    </citation>
    <scope>NUCLEOTIDE SEQUENCE [LARGE SCALE GENOMIC DNA]</scope>
    <source>
        <strain evidence="2 3">DSM 29128</strain>
    </source>
</reference>
<dbReference type="AlphaFoldDB" id="A0A2M8W634"/>
<protein>
    <submittedName>
        <fullName evidence="2">Pimeloyl-ACP methyl ester carboxylesterase</fullName>
    </submittedName>
</protein>
<dbReference type="InterPro" id="IPR029058">
    <property type="entry name" value="AB_hydrolase_fold"/>
</dbReference>
<name>A0A2M8W634_9RHOB</name>
<accession>A0A2M8W634</accession>
<dbReference type="RefSeq" id="WP_100368685.1">
    <property type="nucleotide sequence ID" value="NZ_PGTY01000002.1"/>
</dbReference>
<dbReference type="InterPro" id="IPR000639">
    <property type="entry name" value="Epox_hydrolase-like"/>
</dbReference>
<dbReference type="Proteomes" id="UP000228531">
    <property type="component" value="Unassembled WGS sequence"/>
</dbReference>
<dbReference type="InterPro" id="IPR000073">
    <property type="entry name" value="AB_hydrolase_1"/>
</dbReference>
<dbReference type="Pfam" id="PF00561">
    <property type="entry name" value="Abhydrolase_1"/>
    <property type="match status" value="1"/>
</dbReference>
<gene>
    <name evidence="2" type="ORF">BC777_2764</name>
</gene>
<sequence>MTWKLDESSLTPAGTIAWGRAGSGPPLVLAHGWPWSSYSWHRIIPALADQFTVFWYDMPGYGQSKMNADQRTGLDVQGEIFAFMLGQWGLDRPSILAHDFGGATTLRAHLLHDREFDRLVLMNVVAMRPWGSAFFDHVGRHVDAFIGLPPHIHEAVVRAYIKGALVSDIAPQDFAELAGPWLTDNGRVSFYRQFAQADEQYTAEVEPLFGDMRCPVQILWGEDDPWIPLDRGRALHGLMPDAGFETMPGVGHLPQLEAPDLVLAAVSAFLER</sequence>
<evidence type="ECO:0000313" key="2">
    <source>
        <dbReference type="EMBL" id="PJI86395.1"/>
    </source>
</evidence>